<dbReference type="InterPro" id="IPR000276">
    <property type="entry name" value="GPCR_Rhodpsn"/>
</dbReference>
<dbReference type="InterPro" id="IPR017452">
    <property type="entry name" value="GPCR_Rhodpsn_7TM"/>
</dbReference>
<keyword evidence="12" id="KW-1185">Reference proteome</keyword>
<dbReference type="OrthoDB" id="5950040at2759"/>
<feature type="domain" description="G-protein coupled receptors family 1 profile" evidence="10">
    <location>
        <begin position="35"/>
        <end position="90"/>
    </location>
</feature>
<dbReference type="PANTHER" id="PTHR24232:SF90">
    <property type="entry name" value="LYSOPHOSPHATIDIC ACID RECEPTOR 5B"/>
    <property type="match status" value="1"/>
</dbReference>
<evidence type="ECO:0000256" key="2">
    <source>
        <dbReference type="ARBA" id="ARBA00022692"/>
    </source>
</evidence>
<keyword evidence="3 9" id="KW-1133">Transmembrane helix</keyword>
<dbReference type="PROSITE" id="PS51257">
    <property type="entry name" value="PROKAR_LIPOPROTEIN"/>
    <property type="match status" value="1"/>
</dbReference>
<evidence type="ECO:0000256" key="7">
    <source>
        <dbReference type="ARBA" id="ARBA00023180"/>
    </source>
</evidence>
<sequence>MLNLTLREDAPDLSSSNAAAYAVVFGCVVLLGFPLNAASLWILVRRHRLKSPSAVVMINLAASDLLLVLSLPLRVYFHATGAWALGVHACVWITMLFRKTTSAPALSSSPSSAWTDCWPWSSH</sequence>
<evidence type="ECO:0000313" key="12">
    <source>
        <dbReference type="Proteomes" id="UP001148018"/>
    </source>
</evidence>
<feature type="transmembrane region" description="Helical" evidence="9">
    <location>
        <begin position="20"/>
        <end position="44"/>
    </location>
</feature>
<dbReference type="GO" id="GO:0035025">
    <property type="term" value="P:positive regulation of Rho protein signal transduction"/>
    <property type="evidence" value="ECO:0007669"/>
    <property type="project" value="TreeGrafter"/>
</dbReference>
<name>A0A9Q0DKN2_9TELE</name>
<keyword evidence="7" id="KW-0325">Glycoprotein</keyword>
<dbReference type="AlphaFoldDB" id="A0A9Q0DKN2"/>
<dbReference type="PROSITE" id="PS50262">
    <property type="entry name" value="G_PROTEIN_RECEP_F1_2"/>
    <property type="match status" value="1"/>
</dbReference>
<keyword evidence="6" id="KW-0675">Receptor</keyword>
<dbReference type="Proteomes" id="UP001148018">
    <property type="component" value="Unassembled WGS sequence"/>
</dbReference>
<dbReference type="EMBL" id="JANIIK010000114">
    <property type="protein sequence ID" value="KAJ3590430.1"/>
    <property type="molecule type" value="Genomic_DNA"/>
</dbReference>
<evidence type="ECO:0000256" key="6">
    <source>
        <dbReference type="ARBA" id="ARBA00023170"/>
    </source>
</evidence>
<evidence type="ECO:0000256" key="4">
    <source>
        <dbReference type="ARBA" id="ARBA00023040"/>
    </source>
</evidence>
<feature type="transmembrane region" description="Helical" evidence="9">
    <location>
        <begin position="51"/>
        <end position="69"/>
    </location>
</feature>
<dbReference type="SUPFAM" id="SSF81321">
    <property type="entry name" value="Family A G protein-coupled receptor-like"/>
    <property type="match status" value="1"/>
</dbReference>
<protein>
    <recommendedName>
        <fullName evidence="10">G-protein coupled receptors family 1 profile domain-containing protein</fullName>
    </recommendedName>
</protein>
<comment type="caution">
    <text evidence="11">The sequence shown here is derived from an EMBL/GenBank/DDBJ whole genome shotgun (WGS) entry which is preliminary data.</text>
</comment>
<keyword evidence="2 9" id="KW-0812">Transmembrane</keyword>
<keyword evidence="4" id="KW-0297">G-protein coupled receptor</keyword>
<dbReference type="Pfam" id="PF00001">
    <property type="entry name" value="7tm_1"/>
    <property type="match status" value="1"/>
</dbReference>
<proteinExistence type="predicted"/>
<gene>
    <name evidence="11" type="ORF">NHX12_008381</name>
</gene>
<evidence type="ECO:0000259" key="10">
    <source>
        <dbReference type="PROSITE" id="PS50262"/>
    </source>
</evidence>
<evidence type="ECO:0000313" key="11">
    <source>
        <dbReference type="EMBL" id="KAJ3590430.1"/>
    </source>
</evidence>
<evidence type="ECO:0000256" key="1">
    <source>
        <dbReference type="ARBA" id="ARBA00004141"/>
    </source>
</evidence>
<accession>A0A9Q0DKN2</accession>
<dbReference type="GO" id="GO:0007200">
    <property type="term" value="P:phospholipase C-activating G protein-coupled receptor signaling pathway"/>
    <property type="evidence" value="ECO:0007669"/>
    <property type="project" value="TreeGrafter"/>
</dbReference>
<dbReference type="Gene3D" id="1.20.1070.10">
    <property type="entry name" value="Rhodopsin 7-helix transmembrane proteins"/>
    <property type="match status" value="1"/>
</dbReference>
<dbReference type="GO" id="GO:0005886">
    <property type="term" value="C:plasma membrane"/>
    <property type="evidence" value="ECO:0007669"/>
    <property type="project" value="TreeGrafter"/>
</dbReference>
<organism evidence="11 12">
    <name type="scientific">Muraenolepis orangiensis</name>
    <name type="common">Patagonian moray cod</name>
    <dbReference type="NCBI Taxonomy" id="630683"/>
    <lineage>
        <taxon>Eukaryota</taxon>
        <taxon>Metazoa</taxon>
        <taxon>Chordata</taxon>
        <taxon>Craniata</taxon>
        <taxon>Vertebrata</taxon>
        <taxon>Euteleostomi</taxon>
        <taxon>Actinopterygii</taxon>
        <taxon>Neopterygii</taxon>
        <taxon>Teleostei</taxon>
        <taxon>Neoteleostei</taxon>
        <taxon>Acanthomorphata</taxon>
        <taxon>Zeiogadaria</taxon>
        <taxon>Gadariae</taxon>
        <taxon>Gadiformes</taxon>
        <taxon>Muraenolepidoidei</taxon>
        <taxon>Muraenolepididae</taxon>
        <taxon>Muraenolepis</taxon>
    </lineage>
</organism>
<comment type="subcellular location">
    <subcellularLocation>
        <location evidence="1">Membrane</location>
        <topology evidence="1">Multi-pass membrane protein</topology>
    </subcellularLocation>
</comment>
<keyword evidence="5 9" id="KW-0472">Membrane</keyword>
<evidence type="ECO:0000256" key="8">
    <source>
        <dbReference type="ARBA" id="ARBA00023224"/>
    </source>
</evidence>
<keyword evidence="8" id="KW-0807">Transducer</keyword>
<evidence type="ECO:0000256" key="9">
    <source>
        <dbReference type="SAM" id="Phobius"/>
    </source>
</evidence>
<evidence type="ECO:0000256" key="3">
    <source>
        <dbReference type="ARBA" id="ARBA00022989"/>
    </source>
</evidence>
<dbReference type="PANTHER" id="PTHR24232">
    <property type="entry name" value="G-PROTEIN COUPLED RECEPTOR"/>
    <property type="match status" value="1"/>
</dbReference>
<feature type="transmembrane region" description="Helical" evidence="9">
    <location>
        <begin position="75"/>
        <end position="97"/>
    </location>
</feature>
<reference evidence="11" key="1">
    <citation type="submission" date="2022-07" db="EMBL/GenBank/DDBJ databases">
        <title>Chromosome-level genome of Muraenolepis orangiensis.</title>
        <authorList>
            <person name="Kim J."/>
        </authorList>
    </citation>
    <scope>NUCLEOTIDE SEQUENCE</scope>
    <source>
        <strain evidence="11">KU_S4_2022</strain>
        <tissue evidence="11">Muscle</tissue>
    </source>
</reference>
<evidence type="ECO:0000256" key="5">
    <source>
        <dbReference type="ARBA" id="ARBA00023136"/>
    </source>
</evidence>
<dbReference type="GO" id="GO:0070915">
    <property type="term" value="F:lysophosphatidic acid receptor activity"/>
    <property type="evidence" value="ECO:0007669"/>
    <property type="project" value="TreeGrafter"/>
</dbReference>